<organism evidence="1 2">
    <name type="scientific">Clostridium thermosuccinogenes</name>
    <dbReference type="NCBI Taxonomy" id="84032"/>
    <lineage>
        <taxon>Bacteria</taxon>
        <taxon>Bacillati</taxon>
        <taxon>Bacillota</taxon>
        <taxon>Clostridia</taxon>
        <taxon>Eubacteriales</taxon>
        <taxon>Clostridiaceae</taxon>
        <taxon>Clostridium</taxon>
    </lineage>
</organism>
<reference evidence="1 2" key="1">
    <citation type="submission" date="2017-06" db="EMBL/GenBank/DDBJ databases">
        <title>Investigating the central metabolism of Clostridium thermosuccinogenes.</title>
        <authorList>
            <person name="Koendjbiharie J.G."/>
            <person name="van Kranenburg R."/>
        </authorList>
    </citation>
    <scope>NUCLEOTIDE SEQUENCE [LARGE SCALE GENOMIC DNA]</scope>
    <source>
        <strain evidence="1 2">DSM 5806</strain>
    </source>
</reference>
<dbReference type="EMBL" id="NIOJ01000021">
    <property type="protein sequence ID" value="PNT99040.1"/>
    <property type="molecule type" value="Genomic_DNA"/>
</dbReference>
<protein>
    <submittedName>
        <fullName evidence="1">Uncharacterized protein</fullName>
    </submittedName>
</protein>
<dbReference type="OrthoDB" id="2679957at2"/>
<proteinExistence type="predicted"/>
<keyword evidence="2" id="KW-1185">Reference proteome</keyword>
<name>A0A2K2FJU5_9CLOT</name>
<sequence>MSDHVKELGEVLDAISEKAPILITKLMDTLYSAEAGKKMGQAVGSLYKELVDSGIPQEEALQMAKDYMLSLKDITGNISK</sequence>
<evidence type="ECO:0000313" key="1">
    <source>
        <dbReference type="EMBL" id="PNT99040.1"/>
    </source>
</evidence>
<dbReference type="Proteomes" id="UP000236151">
    <property type="component" value="Unassembled WGS sequence"/>
</dbReference>
<accession>A0A2K2FJU5</accession>
<evidence type="ECO:0000313" key="2">
    <source>
        <dbReference type="Proteomes" id="UP000236151"/>
    </source>
</evidence>
<dbReference type="RefSeq" id="WP_103081464.1">
    <property type="nucleotide sequence ID" value="NZ_CP021850.1"/>
</dbReference>
<gene>
    <name evidence="1" type="ORF">CDQ84_09290</name>
</gene>
<dbReference type="KEGG" id="cthd:CDO33_18115"/>
<comment type="caution">
    <text evidence="1">The sequence shown here is derived from an EMBL/GenBank/DDBJ whole genome shotgun (WGS) entry which is preliminary data.</text>
</comment>
<dbReference type="AlphaFoldDB" id="A0A2K2FJU5"/>